<evidence type="ECO:0000313" key="2">
    <source>
        <dbReference type="Proteomes" id="UP000199245"/>
    </source>
</evidence>
<proteinExistence type="predicted"/>
<name>A0A1G6QXU0_9BRAD</name>
<dbReference type="EMBL" id="FMZW01000006">
    <property type="protein sequence ID" value="SDC97148.1"/>
    <property type="molecule type" value="Genomic_DNA"/>
</dbReference>
<evidence type="ECO:0000313" key="1">
    <source>
        <dbReference type="EMBL" id="SDC97148.1"/>
    </source>
</evidence>
<protein>
    <submittedName>
        <fullName evidence="1">Uncharacterized protein</fullName>
    </submittedName>
</protein>
<sequence>MAKRRTAGTRLDTPARTSPPIGTFLHLLLNEVMDDLLKQADQLIRGCAITRERARHGLDQARANAEGARLLYALCATRWKVHAA</sequence>
<dbReference type="AlphaFoldDB" id="A0A1G6QXU0"/>
<gene>
    <name evidence="1" type="ORF">SAMN05216337_1006160</name>
</gene>
<accession>A0A1G6QXU0</accession>
<reference evidence="1 2" key="1">
    <citation type="submission" date="2016-10" db="EMBL/GenBank/DDBJ databases">
        <authorList>
            <person name="de Groot N.N."/>
        </authorList>
    </citation>
    <scope>NUCLEOTIDE SEQUENCE [LARGE SCALE GENOMIC DNA]</scope>
    <source>
        <strain evidence="1 2">R5</strain>
    </source>
</reference>
<dbReference type="Proteomes" id="UP000199245">
    <property type="component" value="Unassembled WGS sequence"/>
</dbReference>
<organism evidence="1 2">
    <name type="scientific">Bradyrhizobium brasilense</name>
    <dbReference type="NCBI Taxonomy" id="1419277"/>
    <lineage>
        <taxon>Bacteria</taxon>
        <taxon>Pseudomonadati</taxon>
        <taxon>Pseudomonadota</taxon>
        <taxon>Alphaproteobacteria</taxon>
        <taxon>Hyphomicrobiales</taxon>
        <taxon>Nitrobacteraceae</taxon>
        <taxon>Bradyrhizobium</taxon>
    </lineage>
</organism>